<evidence type="ECO:0000259" key="8">
    <source>
        <dbReference type="Pfam" id="PF09335"/>
    </source>
</evidence>
<evidence type="ECO:0000256" key="3">
    <source>
        <dbReference type="ARBA" id="ARBA00022475"/>
    </source>
</evidence>
<dbReference type="PANTHER" id="PTHR42709:SF6">
    <property type="entry name" value="UNDECAPRENYL PHOSPHATE TRANSPORTER A"/>
    <property type="match status" value="1"/>
</dbReference>
<evidence type="ECO:0000256" key="2">
    <source>
        <dbReference type="ARBA" id="ARBA00010792"/>
    </source>
</evidence>
<evidence type="ECO:0000313" key="10">
    <source>
        <dbReference type="Proteomes" id="UP000186292"/>
    </source>
</evidence>
<organism evidence="9 10">
    <name type="scientific">Corynebacterium appendicis CIP 107643</name>
    <dbReference type="NCBI Taxonomy" id="1161099"/>
    <lineage>
        <taxon>Bacteria</taxon>
        <taxon>Bacillati</taxon>
        <taxon>Actinomycetota</taxon>
        <taxon>Actinomycetes</taxon>
        <taxon>Mycobacteriales</taxon>
        <taxon>Corynebacteriaceae</taxon>
        <taxon>Corynebacterium</taxon>
    </lineage>
</organism>
<feature type="transmembrane region" description="Helical" evidence="7">
    <location>
        <begin position="59"/>
        <end position="81"/>
    </location>
</feature>
<comment type="similarity">
    <text evidence="2">Belongs to the DedA family.</text>
</comment>
<dbReference type="Pfam" id="PF09335">
    <property type="entry name" value="VTT_dom"/>
    <property type="match status" value="1"/>
</dbReference>
<dbReference type="AlphaFoldDB" id="A0A1N7ING3"/>
<dbReference type="EMBL" id="FTOF01000001">
    <property type="protein sequence ID" value="SIS38643.1"/>
    <property type="molecule type" value="Genomic_DNA"/>
</dbReference>
<dbReference type="InterPro" id="IPR032816">
    <property type="entry name" value="VTT_dom"/>
</dbReference>
<protein>
    <submittedName>
        <fullName evidence="9">Membrane protein DedA, SNARE-associated domain</fullName>
    </submittedName>
</protein>
<accession>A0A1N7ING3</accession>
<proteinExistence type="inferred from homology"/>
<keyword evidence="4 7" id="KW-0812">Transmembrane</keyword>
<dbReference type="PANTHER" id="PTHR42709">
    <property type="entry name" value="ALKALINE PHOSPHATASE LIKE PROTEIN"/>
    <property type="match status" value="1"/>
</dbReference>
<dbReference type="GO" id="GO:0005886">
    <property type="term" value="C:plasma membrane"/>
    <property type="evidence" value="ECO:0007669"/>
    <property type="project" value="UniProtKB-SubCell"/>
</dbReference>
<evidence type="ECO:0000256" key="7">
    <source>
        <dbReference type="SAM" id="Phobius"/>
    </source>
</evidence>
<keyword evidence="5 7" id="KW-1133">Transmembrane helix</keyword>
<keyword evidence="3" id="KW-1003">Cell membrane</keyword>
<feature type="domain" description="VTT" evidence="8">
    <location>
        <begin position="38"/>
        <end position="163"/>
    </location>
</feature>
<reference evidence="10" key="1">
    <citation type="submission" date="2017-01" db="EMBL/GenBank/DDBJ databases">
        <authorList>
            <person name="Varghese N."/>
            <person name="Submissions S."/>
        </authorList>
    </citation>
    <scope>NUCLEOTIDE SEQUENCE [LARGE SCALE GENOMIC DNA]</scope>
    <source>
        <strain evidence="10">DSM 44531</strain>
    </source>
</reference>
<evidence type="ECO:0000256" key="4">
    <source>
        <dbReference type="ARBA" id="ARBA00022692"/>
    </source>
</evidence>
<comment type="subcellular location">
    <subcellularLocation>
        <location evidence="1">Cell membrane</location>
        <topology evidence="1">Multi-pass membrane protein</topology>
    </subcellularLocation>
</comment>
<evidence type="ECO:0000313" key="9">
    <source>
        <dbReference type="EMBL" id="SIS38643.1"/>
    </source>
</evidence>
<dbReference type="Proteomes" id="UP000186292">
    <property type="component" value="Unassembled WGS sequence"/>
</dbReference>
<name>A0A1N7ING3_9CORY</name>
<evidence type="ECO:0000256" key="6">
    <source>
        <dbReference type="ARBA" id="ARBA00023136"/>
    </source>
</evidence>
<gene>
    <name evidence="9" type="ORF">SAMN05444817_101120</name>
</gene>
<keyword evidence="6 7" id="KW-0472">Membrane</keyword>
<dbReference type="InterPro" id="IPR051311">
    <property type="entry name" value="DedA_domain"/>
</dbReference>
<keyword evidence="10" id="KW-1185">Reference proteome</keyword>
<dbReference type="STRING" id="1161099.SAMN05444817_101120"/>
<sequence>MTDVVDSLVGFLEQLMTTPLFYPLLSLVITLDALCPLLPSETVLNLAGAFSGSQGVPDVRWIFAAATIGAIIGDNLCFMLGSRLIRVVNQLDPESRAGKAIEWVRENQNKRAGVTIIVARFLPWARWVATIVLGSVRYNWFLFFIYDTIGVLLWVTVGVGVGYLGGAIMSDYPILAMLVGVTLGSLVGLGIQKLQSNVAEWNDVRRGMSAI</sequence>
<feature type="transmembrane region" description="Helical" evidence="7">
    <location>
        <begin position="140"/>
        <end position="165"/>
    </location>
</feature>
<evidence type="ECO:0000256" key="5">
    <source>
        <dbReference type="ARBA" id="ARBA00022989"/>
    </source>
</evidence>
<evidence type="ECO:0000256" key="1">
    <source>
        <dbReference type="ARBA" id="ARBA00004651"/>
    </source>
</evidence>
<feature type="transmembrane region" description="Helical" evidence="7">
    <location>
        <begin position="172"/>
        <end position="191"/>
    </location>
</feature>